<evidence type="ECO:0000313" key="3">
    <source>
        <dbReference type="Proteomes" id="UP000324897"/>
    </source>
</evidence>
<evidence type="ECO:0000313" key="2">
    <source>
        <dbReference type="EMBL" id="TVU05250.1"/>
    </source>
</evidence>
<evidence type="ECO:0000256" key="1">
    <source>
        <dbReference type="SAM" id="MobiDB-lite"/>
    </source>
</evidence>
<proteinExistence type="predicted"/>
<feature type="non-terminal residue" evidence="2">
    <location>
        <position position="116"/>
    </location>
</feature>
<organism evidence="2 3">
    <name type="scientific">Eragrostis curvula</name>
    <name type="common">weeping love grass</name>
    <dbReference type="NCBI Taxonomy" id="38414"/>
    <lineage>
        <taxon>Eukaryota</taxon>
        <taxon>Viridiplantae</taxon>
        <taxon>Streptophyta</taxon>
        <taxon>Embryophyta</taxon>
        <taxon>Tracheophyta</taxon>
        <taxon>Spermatophyta</taxon>
        <taxon>Magnoliopsida</taxon>
        <taxon>Liliopsida</taxon>
        <taxon>Poales</taxon>
        <taxon>Poaceae</taxon>
        <taxon>PACMAD clade</taxon>
        <taxon>Chloridoideae</taxon>
        <taxon>Eragrostideae</taxon>
        <taxon>Eragrostidinae</taxon>
        <taxon>Eragrostis</taxon>
    </lineage>
</organism>
<reference evidence="2 3" key="1">
    <citation type="journal article" date="2019" name="Sci. Rep.">
        <title>A high-quality genome of Eragrostis curvula grass provides insights into Poaceae evolution and supports new strategies to enhance forage quality.</title>
        <authorList>
            <person name="Carballo J."/>
            <person name="Santos B.A.C.M."/>
            <person name="Zappacosta D."/>
            <person name="Garbus I."/>
            <person name="Selva J.P."/>
            <person name="Gallo C.A."/>
            <person name="Diaz A."/>
            <person name="Albertini E."/>
            <person name="Caccamo M."/>
            <person name="Echenique V."/>
        </authorList>
    </citation>
    <scope>NUCLEOTIDE SEQUENCE [LARGE SCALE GENOMIC DNA]</scope>
    <source>
        <strain evidence="3">cv. Victoria</strain>
        <tissue evidence="2">Leaf</tissue>
    </source>
</reference>
<protein>
    <submittedName>
        <fullName evidence="2">Uncharacterized protein</fullName>
    </submittedName>
</protein>
<keyword evidence="3" id="KW-1185">Reference proteome</keyword>
<accession>A0A5J9T1T3</accession>
<feature type="compositionally biased region" description="Polar residues" evidence="1">
    <location>
        <begin position="1"/>
        <end position="18"/>
    </location>
</feature>
<dbReference type="EMBL" id="RWGY01000051">
    <property type="protein sequence ID" value="TVU05250.1"/>
    <property type="molecule type" value="Genomic_DNA"/>
</dbReference>
<comment type="caution">
    <text evidence="2">The sequence shown here is derived from an EMBL/GenBank/DDBJ whole genome shotgun (WGS) entry which is preliminary data.</text>
</comment>
<feature type="region of interest" description="Disordered" evidence="1">
    <location>
        <begin position="1"/>
        <end position="23"/>
    </location>
</feature>
<sequence>FPVRSTSNRPNNPLQTGELTAPSRIVVSVRQDGALAPARRGGDQAEGHRGCNLSTKDATATICSFPLADERRSGRTVTAEDKKARNEREFSSRRGVAWIRTDLMYTGFMPVENAES</sequence>
<dbReference type="Proteomes" id="UP000324897">
    <property type="component" value="Unassembled WGS sequence"/>
</dbReference>
<dbReference type="AlphaFoldDB" id="A0A5J9T1T3"/>
<name>A0A5J9T1T3_9POAL</name>
<feature type="non-terminal residue" evidence="2">
    <location>
        <position position="1"/>
    </location>
</feature>
<gene>
    <name evidence="2" type="ORF">EJB05_48408</name>
</gene>
<dbReference type="Gramene" id="TVU05250">
    <property type="protein sequence ID" value="TVU05250"/>
    <property type="gene ID" value="EJB05_48408"/>
</dbReference>